<dbReference type="Proteomes" id="UP000187203">
    <property type="component" value="Unassembled WGS sequence"/>
</dbReference>
<feature type="region of interest" description="Disordered" evidence="1">
    <location>
        <begin position="1"/>
        <end position="30"/>
    </location>
</feature>
<comment type="caution">
    <text evidence="2">The sequence shown here is derived from an EMBL/GenBank/DDBJ whole genome shotgun (WGS) entry which is preliminary data.</text>
</comment>
<evidence type="ECO:0000313" key="3">
    <source>
        <dbReference type="Proteomes" id="UP000187203"/>
    </source>
</evidence>
<gene>
    <name evidence="2" type="ORF">COLO4_00492</name>
</gene>
<sequence length="77" mass="8469">MNEMAVETTLTSEEKDHLDRSTNKVDPEGGSTIEVQETPVNLQGQVQAANKGTFRDMLMKGGSAINRESTMLDTVVW</sequence>
<evidence type="ECO:0000313" key="2">
    <source>
        <dbReference type="EMBL" id="OMP13989.1"/>
    </source>
</evidence>
<dbReference type="EMBL" id="AWUE01002594">
    <property type="protein sequence ID" value="OMP13989.1"/>
    <property type="molecule type" value="Genomic_DNA"/>
</dbReference>
<evidence type="ECO:0000256" key="1">
    <source>
        <dbReference type="SAM" id="MobiDB-lite"/>
    </source>
</evidence>
<organism evidence="2 3">
    <name type="scientific">Corchorus olitorius</name>
    <dbReference type="NCBI Taxonomy" id="93759"/>
    <lineage>
        <taxon>Eukaryota</taxon>
        <taxon>Viridiplantae</taxon>
        <taxon>Streptophyta</taxon>
        <taxon>Embryophyta</taxon>
        <taxon>Tracheophyta</taxon>
        <taxon>Spermatophyta</taxon>
        <taxon>Magnoliopsida</taxon>
        <taxon>eudicotyledons</taxon>
        <taxon>Gunneridae</taxon>
        <taxon>Pentapetalae</taxon>
        <taxon>rosids</taxon>
        <taxon>malvids</taxon>
        <taxon>Malvales</taxon>
        <taxon>Malvaceae</taxon>
        <taxon>Grewioideae</taxon>
        <taxon>Apeibeae</taxon>
        <taxon>Corchorus</taxon>
    </lineage>
</organism>
<name>A0A1R3L3X8_9ROSI</name>
<proteinExistence type="predicted"/>
<dbReference type="AlphaFoldDB" id="A0A1R3L3X8"/>
<protein>
    <submittedName>
        <fullName evidence="2">Uncharacterized protein</fullName>
    </submittedName>
</protein>
<accession>A0A1R3L3X8</accession>
<reference evidence="3" key="1">
    <citation type="submission" date="2013-09" db="EMBL/GenBank/DDBJ databases">
        <title>Corchorus olitorius genome sequencing.</title>
        <authorList>
            <person name="Alam M."/>
            <person name="Haque M.S."/>
            <person name="Islam M.S."/>
            <person name="Emdad E.M."/>
            <person name="Islam M.M."/>
            <person name="Ahmed B."/>
            <person name="Halim A."/>
            <person name="Hossen Q.M.M."/>
            <person name="Hossain M.Z."/>
            <person name="Ahmed R."/>
            <person name="Khan M.M."/>
            <person name="Islam R."/>
            <person name="Rashid M.M."/>
            <person name="Khan S.A."/>
            <person name="Rahman M.S."/>
            <person name="Alam M."/>
            <person name="Yahiya A.S."/>
            <person name="Khan M.S."/>
            <person name="Azam M.S."/>
            <person name="Haque T."/>
            <person name="Lashkar M.Z.H."/>
            <person name="Akhand A.I."/>
            <person name="Morshed G."/>
            <person name="Roy S."/>
            <person name="Uddin K.S."/>
            <person name="Rabeya T."/>
            <person name="Hossain A.S."/>
            <person name="Chowdhury A."/>
            <person name="Snigdha A.R."/>
            <person name="Mortoza M.S."/>
            <person name="Matin S.A."/>
            <person name="Hoque S.M.E."/>
            <person name="Islam M.K."/>
            <person name="Roy D.K."/>
            <person name="Haider R."/>
            <person name="Moosa M.M."/>
            <person name="Elias S.M."/>
            <person name="Hasan A.M."/>
            <person name="Jahan S."/>
            <person name="Shafiuddin M."/>
            <person name="Mahmood N."/>
            <person name="Shommy N.S."/>
        </authorList>
    </citation>
    <scope>NUCLEOTIDE SEQUENCE [LARGE SCALE GENOMIC DNA]</scope>
    <source>
        <strain evidence="3">cv. O-4</strain>
    </source>
</reference>
<keyword evidence="3" id="KW-1185">Reference proteome</keyword>
<feature type="compositionally biased region" description="Basic and acidic residues" evidence="1">
    <location>
        <begin position="12"/>
        <end position="27"/>
    </location>
</feature>